<dbReference type="InterPro" id="IPR009875">
    <property type="entry name" value="PilZ_domain"/>
</dbReference>
<dbReference type="SUPFAM" id="SSF141371">
    <property type="entry name" value="PilZ domain-like"/>
    <property type="match status" value="1"/>
</dbReference>
<organism evidence="2 3">
    <name type="scientific">Methylobacterium jeotgali</name>
    <dbReference type="NCBI Taxonomy" id="381630"/>
    <lineage>
        <taxon>Bacteria</taxon>
        <taxon>Pseudomonadati</taxon>
        <taxon>Pseudomonadota</taxon>
        <taxon>Alphaproteobacteria</taxon>
        <taxon>Hyphomicrobiales</taxon>
        <taxon>Methylobacteriaceae</taxon>
        <taxon>Methylobacterium</taxon>
    </lineage>
</organism>
<accession>A0ABQ4SW48</accession>
<evidence type="ECO:0000313" key="2">
    <source>
        <dbReference type="EMBL" id="GJE06138.1"/>
    </source>
</evidence>
<evidence type="ECO:0000259" key="1">
    <source>
        <dbReference type="Pfam" id="PF07238"/>
    </source>
</evidence>
<reference evidence="2" key="1">
    <citation type="journal article" date="2021" name="Front. Microbiol.">
        <title>Comprehensive Comparative Genomics and Phenotyping of Methylobacterium Species.</title>
        <authorList>
            <person name="Alessa O."/>
            <person name="Ogura Y."/>
            <person name="Fujitani Y."/>
            <person name="Takami H."/>
            <person name="Hayashi T."/>
            <person name="Sahin N."/>
            <person name="Tani A."/>
        </authorList>
    </citation>
    <scope>NUCLEOTIDE SEQUENCE</scope>
    <source>
        <strain evidence="2">LMG 23639</strain>
    </source>
</reference>
<evidence type="ECO:0000313" key="3">
    <source>
        <dbReference type="Proteomes" id="UP001055102"/>
    </source>
</evidence>
<dbReference type="Proteomes" id="UP001055102">
    <property type="component" value="Unassembled WGS sequence"/>
</dbReference>
<dbReference type="RefSeq" id="WP_238274763.1">
    <property type="nucleotide sequence ID" value="NZ_BPQR01000022.1"/>
</dbReference>
<proteinExistence type="predicted"/>
<name>A0ABQ4SW48_9HYPH</name>
<dbReference type="Gene3D" id="2.40.10.220">
    <property type="entry name" value="predicted glycosyltransferase like domains"/>
    <property type="match status" value="1"/>
</dbReference>
<gene>
    <name evidence="2" type="ORF">AOPFMNJM_1445</name>
</gene>
<dbReference type="EMBL" id="BPQR01000022">
    <property type="protein sequence ID" value="GJE06138.1"/>
    <property type="molecule type" value="Genomic_DNA"/>
</dbReference>
<keyword evidence="3" id="KW-1185">Reference proteome</keyword>
<comment type="caution">
    <text evidence="2">The sequence shown here is derived from an EMBL/GenBank/DDBJ whole genome shotgun (WGS) entry which is preliminary data.</text>
</comment>
<sequence>MTVDKRSELRQRVFLRGKILFNNGASSIDCLVRDISRVGARLALSETTSLPEVFDIHVAQKDHTYRARLRWRREDGAGVTFLDQEAAKPPVNETGDASVAVLLRRITELETENASLRRLLAEIAGGRVGTA</sequence>
<feature type="domain" description="PilZ" evidence="1">
    <location>
        <begin position="5"/>
        <end position="85"/>
    </location>
</feature>
<dbReference type="Pfam" id="PF07238">
    <property type="entry name" value="PilZ"/>
    <property type="match status" value="1"/>
</dbReference>
<reference evidence="2" key="2">
    <citation type="submission" date="2021-08" db="EMBL/GenBank/DDBJ databases">
        <authorList>
            <person name="Tani A."/>
            <person name="Ola A."/>
            <person name="Ogura Y."/>
            <person name="Katsura K."/>
            <person name="Hayashi T."/>
        </authorList>
    </citation>
    <scope>NUCLEOTIDE SEQUENCE</scope>
    <source>
        <strain evidence="2">LMG 23639</strain>
    </source>
</reference>
<protein>
    <recommendedName>
        <fullName evidence="1">PilZ domain-containing protein</fullName>
    </recommendedName>
</protein>